<dbReference type="Pfam" id="PF00271">
    <property type="entry name" value="Helicase_C"/>
    <property type="match status" value="1"/>
</dbReference>
<dbReference type="Pfam" id="PF08148">
    <property type="entry name" value="DSHCT"/>
    <property type="match status" value="1"/>
</dbReference>
<dbReference type="GO" id="GO:0004386">
    <property type="term" value="F:helicase activity"/>
    <property type="evidence" value="ECO:0007669"/>
    <property type="project" value="UniProtKB-KW"/>
</dbReference>
<evidence type="ECO:0000256" key="2">
    <source>
        <dbReference type="ARBA" id="ARBA00022801"/>
    </source>
</evidence>
<reference evidence="7" key="1">
    <citation type="submission" date="2022-10" db="EMBL/GenBank/DDBJ databases">
        <authorList>
            <person name="Chen Y."/>
            <person name="Dougan E. K."/>
            <person name="Chan C."/>
            <person name="Rhodes N."/>
            <person name="Thang M."/>
        </authorList>
    </citation>
    <scope>NUCLEOTIDE SEQUENCE</scope>
</reference>
<dbReference type="EMBL" id="CAMXCT030000835">
    <property type="protein sequence ID" value="CAL4771101.1"/>
    <property type="molecule type" value="Genomic_DNA"/>
</dbReference>
<dbReference type="Proteomes" id="UP001152797">
    <property type="component" value="Unassembled WGS sequence"/>
</dbReference>
<evidence type="ECO:0000256" key="4">
    <source>
        <dbReference type="ARBA" id="ARBA00022840"/>
    </source>
</evidence>
<evidence type="ECO:0000259" key="5">
    <source>
        <dbReference type="PROSITE" id="PS51192"/>
    </source>
</evidence>
<evidence type="ECO:0000259" key="6">
    <source>
        <dbReference type="PROSITE" id="PS51194"/>
    </source>
</evidence>
<dbReference type="GO" id="GO:0005524">
    <property type="term" value="F:ATP binding"/>
    <property type="evidence" value="ECO:0007669"/>
    <property type="project" value="UniProtKB-KW"/>
</dbReference>
<keyword evidence="9" id="KW-1185">Reference proteome</keyword>
<dbReference type="InterPro" id="IPR001650">
    <property type="entry name" value="Helicase_C-like"/>
</dbReference>
<dbReference type="InterPro" id="IPR036612">
    <property type="entry name" value="KH_dom_type_1_sf"/>
</dbReference>
<dbReference type="PANTHER" id="PTHR12131:SF1">
    <property type="entry name" value="ATP-DEPENDENT RNA HELICASE SUPV3L1, MITOCHONDRIAL-RELATED"/>
    <property type="match status" value="1"/>
</dbReference>
<name>A0A9P1C2C0_9DINO</name>
<organism evidence="7">
    <name type="scientific">Cladocopium goreaui</name>
    <dbReference type="NCBI Taxonomy" id="2562237"/>
    <lineage>
        <taxon>Eukaryota</taxon>
        <taxon>Sar</taxon>
        <taxon>Alveolata</taxon>
        <taxon>Dinophyceae</taxon>
        <taxon>Suessiales</taxon>
        <taxon>Symbiodiniaceae</taxon>
        <taxon>Cladocopium</taxon>
    </lineage>
</organism>
<dbReference type="SUPFAM" id="SSF54791">
    <property type="entry name" value="Eukaryotic type KH-domain (KH-domain type I)"/>
    <property type="match status" value="1"/>
</dbReference>
<dbReference type="SUPFAM" id="SSF52540">
    <property type="entry name" value="P-loop containing nucleoside triphosphate hydrolases"/>
    <property type="match status" value="1"/>
</dbReference>
<dbReference type="PROSITE" id="PS51194">
    <property type="entry name" value="HELICASE_CTER"/>
    <property type="match status" value="1"/>
</dbReference>
<evidence type="ECO:0000313" key="8">
    <source>
        <dbReference type="EMBL" id="CAL4771101.1"/>
    </source>
</evidence>
<dbReference type="InterPro" id="IPR014001">
    <property type="entry name" value="Helicase_ATP-bd"/>
</dbReference>
<dbReference type="Pfam" id="PF00270">
    <property type="entry name" value="DEAD"/>
    <property type="match status" value="1"/>
</dbReference>
<dbReference type="InterPro" id="IPR050699">
    <property type="entry name" value="RNA-DNA_Helicase"/>
</dbReference>
<dbReference type="SMART" id="SM00490">
    <property type="entry name" value="HELICc"/>
    <property type="match status" value="1"/>
</dbReference>
<keyword evidence="4" id="KW-0067">ATP-binding</keyword>
<dbReference type="EMBL" id="CAMXCT010000835">
    <property type="protein sequence ID" value="CAI3983789.1"/>
    <property type="molecule type" value="Genomic_DNA"/>
</dbReference>
<keyword evidence="1" id="KW-0547">Nucleotide-binding</keyword>
<dbReference type="Pfam" id="PF00013">
    <property type="entry name" value="KH_1"/>
    <property type="match status" value="1"/>
</dbReference>
<evidence type="ECO:0000313" key="7">
    <source>
        <dbReference type="EMBL" id="CAI3983789.1"/>
    </source>
</evidence>
<gene>
    <name evidence="7" type="ORF">C1SCF055_LOCUS11372</name>
</gene>
<reference evidence="8 9" key="2">
    <citation type="submission" date="2024-05" db="EMBL/GenBank/DDBJ databases">
        <authorList>
            <person name="Chen Y."/>
            <person name="Shah S."/>
            <person name="Dougan E. K."/>
            <person name="Thang M."/>
            <person name="Chan C."/>
        </authorList>
    </citation>
    <scope>NUCLEOTIDE SEQUENCE [LARGE SCALE GENOMIC DNA]</scope>
</reference>
<comment type="caution">
    <text evidence="7">The sequence shown here is derived from an EMBL/GenBank/DDBJ whole genome shotgun (WGS) entry which is preliminary data.</text>
</comment>
<dbReference type="InterPro" id="IPR027417">
    <property type="entry name" value="P-loop_NTPase"/>
</dbReference>
<keyword evidence="3 8" id="KW-0347">Helicase</keyword>
<dbReference type="Gene3D" id="1.10.3380.30">
    <property type="match status" value="1"/>
</dbReference>
<keyword evidence="2" id="KW-0378">Hydrolase</keyword>
<evidence type="ECO:0000256" key="3">
    <source>
        <dbReference type="ARBA" id="ARBA00022806"/>
    </source>
</evidence>
<dbReference type="SMART" id="SM00487">
    <property type="entry name" value="DEXDc"/>
    <property type="match status" value="1"/>
</dbReference>
<evidence type="ECO:0000256" key="1">
    <source>
        <dbReference type="ARBA" id="ARBA00022741"/>
    </source>
</evidence>
<proteinExistence type="predicted"/>
<dbReference type="EMBL" id="CAMXCT020000835">
    <property type="protein sequence ID" value="CAL1137164.1"/>
    <property type="molecule type" value="Genomic_DNA"/>
</dbReference>
<dbReference type="OrthoDB" id="64767at2759"/>
<dbReference type="InterPro" id="IPR004088">
    <property type="entry name" value="KH_dom_type_1"/>
</dbReference>
<sequence>MQLMQLDDGEDLDAIHEPDPKRQKIADVGPTHLNEETTVNPIGKTNGLDPEKVATSVPYPNQTDGKQQLRGGANWFKEKLAMSGLRAVIQNLLPGNHGLEDASASGVRQMLIRHSLIRACNCHVEVSADLSTADIFAKGWQAAFEAKKLFGLPAGELETTLLQQDAGAMPDGCEEEENLESVEMSWVRHAAHWSFSHDTVRPSYIDQKSQSLQPNLKSWTFKHKLDPVQSRAIACVENDESVMFCAPASAGKTVVATYAVAMALHWKKRAIYTTPIKALSNQKFLELGKAFGGQYVGIMTGDTVIATDAPIVVMTLEILQSMLYKQARDPNLLDDFQCVVIDEAHFLGDLERGYAWEEVLILLPPHVKLVLLSATMPNARVIADWCARIRTQPMHVVVTEQRPVPLSHDIFRCGPPDYFGKRRSFFSIMRPPKNRFNRRNLKEAVRQRAAILQDEAWRCPPELAPRLIGKKGQNVKRLMSGLSAQVDIDGGVIEVRAADSKVEREAQERVSIWLISQGVPEAAAKPPNSSSDPLSLRVEDLERLLSLLKFRDELPTIGFCFDKRMCERVALLLAGAKRMDFSNNATKQQIHKRLEGSLAHLDQRDKQLAQVKNSCDLLVRGIGVHHGGMLPLLREMVELLFADGLLPVIFATETFAIGLNMPAKSVIFTDVVKFDGRARRLLKPGEFRQMSGRAGRRGLDWEGHVYVMLHSDRIMRQPAELMLTQLYTEEPSPVDSCYRVRWSSLLHLISAGPAHLYTMLHRSLQRFTDPNAALALQQEATRMVKVLQELDFIDRSGAPLPKGTMACHLFVPEDALLVADVIIALKGFEKFTAPQAFAICAAFVTEGPYSDRTKISDKVVRVGLQICRRVARKLASKLHFHQLPCCKTCGLNASGCDGEAMIKARLNPQLCETAFQWASGQDFTAAVLSSRVATGGEGVVTRTLRRLDELMREVTFVLRHDLASPEAAQVIQNTRLLARRGVLAAPSAYLGEAEDRVAEEIEAEPPWPKPMQPPGFRGDLDPLDIGFSQNTCGAKFRAPPVTGGPDHILAFAKELCDGSIHPSDMKPLNIYWFRHRYYSLDNRRLAAFRLFRLKCEGAKVPVIVLNRRQALEELWLKKFSTGFTGGQKIRITQTDRFVGITREQSTFGCSLWDGEGRTFPMARLQNLGVA</sequence>
<dbReference type="Gene3D" id="3.40.50.300">
    <property type="entry name" value="P-loop containing nucleotide triphosphate hydrolases"/>
    <property type="match status" value="2"/>
</dbReference>
<protein>
    <submittedName>
        <fullName evidence="8">DEAD-box ATP-dependent RNA helicase ISE2, chloroplastic</fullName>
    </submittedName>
</protein>
<dbReference type="CDD" id="cd18795">
    <property type="entry name" value="SF2_C_Ski2"/>
    <property type="match status" value="1"/>
</dbReference>
<dbReference type="PANTHER" id="PTHR12131">
    <property type="entry name" value="ATP-DEPENDENT RNA AND DNA HELICASE"/>
    <property type="match status" value="1"/>
</dbReference>
<dbReference type="SMART" id="SM01142">
    <property type="entry name" value="DSHCT"/>
    <property type="match status" value="1"/>
</dbReference>
<dbReference type="InterPro" id="IPR012961">
    <property type="entry name" value="Ski2/MTR4_C"/>
</dbReference>
<evidence type="ECO:0000313" key="9">
    <source>
        <dbReference type="Proteomes" id="UP001152797"/>
    </source>
</evidence>
<dbReference type="CDD" id="cd00105">
    <property type="entry name" value="KH-I"/>
    <property type="match status" value="1"/>
</dbReference>
<dbReference type="InterPro" id="IPR011545">
    <property type="entry name" value="DEAD/DEAH_box_helicase_dom"/>
</dbReference>
<feature type="domain" description="Helicase C-terminal" evidence="6">
    <location>
        <begin position="540"/>
        <end position="738"/>
    </location>
</feature>
<dbReference type="PROSITE" id="PS51192">
    <property type="entry name" value="HELICASE_ATP_BIND_1"/>
    <property type="match status" value="1"/>
</dbReference>
<dbReference type="AlphaFoldDB" id="A0A9P1C2C0"/>
<dbReference type="GO" id="GO:0016787">
    <property type="term" value="F:hydrolase activity"/>
    <property type="evidence" value="ECO:0007669"/>
    <property type="project" value="UniProtKB-KW"/>
</dbReference>
<accession>A0A9P1C2C0</accession>
<dbReference type="GO" id="GO:0003723">
    <property type="term" value="F:RNA binding"/>
    <property type="evidence" value="ECO:0007669"/>
    <property type="project" value="InterPro"/>
</dbReference>
<feature type="domain" description="Helicase ATP-binding" evidence="5">
    <location>
        <begin position="233"/>
        <end position="394"/>
    </location>
</feature>